<dbReference type="EMBL" id="BAABAT010000131">
    <property type="protein sequence ID" value="GAA4264285.1"/>
    <property type="molecule type" value="Genomic_DNA"/>
</dbReference>
<keyword evidence="4" id="KW-1185">Reference proteome</keyword>
<name>A0ABP8DW84_9ACTN</name>
<sequence>MVDIANEHNGAVSNTVHAATTRPLLQAPQTARRQPAARTTPATFNVPADDRGRVTVGSGPATAVRYLLAGARLALGWIFLWAFLDKMFGLGHETTTAKSWLNGGSPTKGFLGSAARGPFAGFYHSIAGAGLTDVLFMAALLGVGVALILGIGMRLAAGAGALLTVMMWTAVLPPAGNPFMDDHLIYAAILIVLPLLGAGNTLGLGPIWSTLPLVRRATWLQ</sequence>
<dbReference type="Proteomes" id="UP001500620">
    <property type="component" value="Unassembled WGS sequence"/>
</dbReference>
<keyword evidence="2" id="KW-0472">Membrane</keyword>
<feature type="transmembrane region" description="Helical" evidence="2">
    <location>
        <begin position="155"/>
        <end position="172"/>
    </location>
</feature>
<keyword evidence="2" id="KW-1133">Transmembrane helix</keyword>
<protein>
    <submittedName>
        <fullName evidence="3">DoxX family membrane protein</fullName>
    </submittedName>
</protein>
<accession>A0ABP8DW84</accession>
<feature type="transmembrane region" description="Helical" evidence="2">
    <location>
        <begin position="63"/>
        <end position="84"/>
    </location>
</feature>
<evidence type="ECO:0000256" key="1">
    <source>
        <dbReference type="SAM" id="MobiDB-lite"/>
    </source>
</evidence>
<gene>
    <name evidence="3" type="ORF">GCM10022255_116510</name>
</gene>
<evidence type="ECO:0000313" key="3">
    <source>
        <dbReference type="EMBL" id="GAA4264285.1"/>
    </source>
</evidence>
<keyword evidence="2" id="KW-0812">Transmembrane</keyword>
<organism evidence="3 4">
    <name type="scientific">Dactylosporangium darangshiense</name>
    <dbReference type="NCBI Taxonomy" id="579108"/>
    <lineage>
        <taxon>Bacteria</taxon>
        <taxon>Bacillati</taxon>
        <taxon>Actinomycetota</taxon>
        <taxon>Actinomycetes</taxon>
        <taxon>Micromonosporales</taxon>
        <taxon>Micromonosporaceae</taxon>
        <taxon>Dactylosporangium</taxon>
    </lineage>
</organism>
<reference evidence="4" key="1">
    <citation type="journal article" date="2019" name="Int. J. Syst. Evol. Microbiol.">
        <title>The Global Catalogue of Microorganisms (GCM) 10K type strain sequencing project: providing services to taxonomists for standard genome sequencing and annotation.</title>
        <authorList>
            <consortium name="The Broad Institute Genomics Platform"/>
            <consortium name="The Broad Institute Genome Sequencing Center for Infectious Disease"/>
            <person name="Wu L."/>
            <person name="Ma J."/>
        </authorList>
    </citation>
    <scope>NUCLEOTIDE SEQUENCE [LARGE SCALE GENOMIC DNA]</scope>
    <source>
        <strain evidence="4">JCM 17441</strain>
    </source>
</reference>
<feature type="transmembrane region" description="Helical" evidence="2">
    <location>
        <begin position="184"/>
        <end position="208"/>
    </location>
</feature>
<evidence type="ECO:0000256" key="2">
    <source>
        <dbReference type="SAM" id="Phobius"/>
    </source>
</evidence>
<feature type="transmembrane region" description="Helical" evidence="2">
    <location>
        <begin position="126"/>
        <end position="148"/>
    </location>
</feature>
<feature type="region of interest" description="Disordered" evidence="1">
    <location>
        <begin position="1"/>
        <end position="45"/>
    </location>
</feature>
<evidence type="ECO:0000313" key="4">
    <source>
        <dbReference type="Proteomes" id="UP001500620"/>
    </source>
</evidence>
<feature type="compositionally biased region" description="Low complexity" evidence="1">
    <location>
        <begin position="26"/>
        <end position="43"/>
    </location>
</feature>
<comment type="caution">
    <text evidence="3">The sequence shown here is derived from an EMBL/GenBank/DDBJ whole genome shotgun (WGS) entry which is preliminary data.</text>
</comment>
<proteinExistence type="predicted"/>